<protein>
    <submittedName>
        <fullName evidence="2">Uncharacterized protein</fullName>
    </submittedName>
</protein>
<sequence length="301" mass="33769">MVLRVAARGRCRPSSRSARRWRLLPGSPERQVLRRSAGNPTADSRGLDESPRPGWRRGWEPPLAAALEGPAPPYEIGVPAQQRARCHEQPLTTGWRQQSRQCADHRPIRPRRPGPCHLPAQHRELMTQDENFRVLRLLRATQQHQPTRELDEDQVEQPQRHEQRSCPPDRESRIPGQPPRPSFGHPQPGPRSEPRRVAPERPDQWLREPARCSRQSAALLPQSPARVAEAFPVAGPSARPRRAVGPLVGHRSDGLGPRLGPRVAPSAFGDRSPKGPDLRPGPFVSRTGRAGSVFTRRCRRP</sequence>
<name>A0A1G9RQ26_9ACTN</name>
<reference evidence="2 3" key="1">
    <citation type="submission" date="2016-10" db="EMBL/GenBank/DDBJ databases">
        <authorList>
            <person name="de Groot N.N."/>
        </authorList>
    </citation>
    <scope>NUCLEOTIDE SEQUENCE [LARGE SCALE GENOMIC DNA]</scope>
    <source>
        <strain evidence="2 3">CGMCC 4.6533</strain>
    </source>
</reference>
<feature type="compositionally biased region" description="Basic and acidic residues" evidence="1">
    <location>
        <begin position="158"/>
        <end position="173"/>
    </location>
</feature>
<accession>A0A1G9RQ26</accession>
<proteinExistence type="predicted"/>
<dbReference type="AlphaFoldDB" id="A0A1G9RQ26"/>
<feature type="compositionally biased region" description="Basic residues" evidence="1">
    <location>
        <begin position="7"/>
        <end position="22"/>
    </location>
</feature>
<feature type="region of interest" description="Disordered" evidence="1">
    <location>
        <begin position="87"/>
        <end position="117"/>
    </location>
</feature>
<evidence type="ECO:0000313" key="2">
    <source>
        <dbReference type="EMBL" id="SDM25160.1"/>
    </source>
</evidence>
<feature type="region of interest" description="Disordered" evidence="1">
    <location>
        <begin position="143"/>
        <end position="301"/>
    </location>
</feature>
<dbReference type="Proteomes" id="UP000199202">
    <property type="component" value="Unassembled WGS sequence"/>
</dbReference>
<dbReference type="EMBL" id="FNDJ01000039">
    <property type="protein sequence ID" value="SDM25160.1"/>
    <property type="molecule type" value="Genomic_DNA"/>
</dbReference>
<feature type="compositionally biased region" description="Polar residues" evidence="1">
    <location>
        <begin position="90"/>
        <end position="101"/>
    </location>
</feature>
<organism evidence="2 3">
    <name type="scientific">Nonomuraea jiangxiensis</name>
    <dbReference type="NCBI Taxonomy" id="633440"/>
    <lineage>
        <taxon>Bacteria</taxon>
        <taxon>Bacillati</taxon>
        <taxon>Actinomycetota</taxon>
        <taxon>Actinomycetes</taxon>
        <taxon>Streptosporangiales</taxon>
        <taxon>Streptosporangiaceae</taxon>
        <taxon>Nonomuraea</taxon>
    </lineage>
</organism>
<evidence type="ECO:0000313" key="3">
    <source>
        <dbReference type="Proteomes" id="UP000199202"/>
    </source>
</evidence>
<keyword evidence="3" id="KW-1185">Reference proteome</keyword>
<feature type="region of interest" description="Disordered" evidence="1">
    <location>
        <begin position="1"/>
        <end position="61"/>
    </location>
</feature>
<feature type="compositionally biased region" description="Pro residues" evidence="1">
    <location>
        <begin position="176"/>
        <end position="191"/>
    </location>
</feature>
<gene>
    <name evidence="2" type="ORF">SAMN05421869_13914</name>
</gene>
<evidence type="ECO:0000256" key="1">
    <source>
        <dbReference type="SAM" id="MobiDB-lite"/>
    </source>
</evidence>
<feature type="compositionally biased region" description="Basic and acidic residues" evidence="1">
    <location>
        <begin position="192"/>
        <end position="211"/>
    </location>
</feature>